<dbReference type="InterPro" id="IPR050138">
    <property type="entry name" value="DHOase/Allantoinase_Hydrolase"/>
</dbReference>
<keyword evidence="2" id="KW-0378">Hydrolase</keyword>
<protein>
    <submittedName>
        <fullName evidence="2">Putative Allantoinase</fullName>
        <ecNumber evidence="2">3.5.2.5</ecNumber>
    </submittedName>
</protein>
<dbReference type="SUPFAM" id="SSF51338">
    <property type="entry name" value="Composite domain of metallo-dependent hydrolases"/>
    <property type="match status" value="1"/>
</dbReference>
<dbReference type="InterPro" id="IPR006680">
    <property type="entry name" value="Amidohydro-rel"/>
</dbReference>
<dbReference type="SUPFAM" id="SSF51556">
    <property type="entry name" value="Metallo-dependent hydrolases"/>
    <property type="match status" value="1"/>
</dbReference>
<dbReference type="InterPro" id="IPR011059">
    <property type="entry name" value="Metal-dep_hydrolase_composite"/>
</dbReference>
<proteinExistence type="predicted"/>
<dbReference type="GO" id="GO:0005737">
    <property type="term" value="C:cytoplasm"/>
    <property type="evidence" value="ECO:0007669"/>
    <property type="project" value="TreeGrafter"/>
</dbReference>
<evidence type="ECO:0000259" key="1">
    <source>
        <dbReference type="Pfam" id="PF01979"/>
    </source>
</evidence>
<name>A0A3P3XSX3_9SPIR</name>
<reference evidence="2" key="1">
    <citation type="submission" date="2017-02" db="EMBL/GenBank/DDBJ databases">
        <authorList>
            <person name="Regsiter A."/>
            <person name="William W."/>
        </authorList>
    </citation>
    <scope>NUCLEOTIDE SEQUENCE</scope>
    <source>
        <strain evidence="2">BdmA 4</strain>
    </source>
</reference>
<dbReference type="GO" id="GO:0006145">
    <property type="term" value="P:purine nucleobase catabolic process"/>
    <property type="evidence" value="ECO:0007669"/>
    <property type="project" value="TreeGrafter"/>
</dbReference>
<dbReference type="EMBL" id="FWDO01000005">
    <property type="protein sequence ID" value="SLM19370.1"/>
    <property type="molecule type" value="Genomic_DNA"/>
</dbReference>
<feature type="domain" description="Amidohydrolase-related" evidence="1">
    <location>
        <begin position="63"/>
        <end position="441"/>
    </location>
</feature>
<dbReference type="AlphaFoldDB" id="A0A3P3XSX3"/>
<dbReference type="EC" id="3.5.2.5" evidence="2"/>
<sequence>MIITNVAAALPGERDFRLVDIFIKEGKITAIKEAGTLKGAGGPNVDPARSADEEILDAKGLLAFPGAIDPHVHFDEPGFTHREDFMHGSAEAARGGVTTVIDMPCTSIPPVTAPHALEEKLSIVREKALVDFAFYGGINGHMKPEDIPQVVESLAPNVVGFKSYFISGMDTFPAVDEAQFAAAAQACAKGGRPLLLHAEDPDVIAEATRERAFIRGTQKHQWIDYYASRPMDAEVAAVLKALKLAGQYAKNIHIVHVGTAKAAIAVSERGATCETCAHYLAFDETDFARLGAALKTAPPVKAPEQKAMLWHLLADGQIGFVTSDHAGAPEYEKYTDDPLTAYGGIPGTGTLFPYLLSEGLFAKRLPLERFLEATSGGAARRYGLWQAKGSLLPGKDADFVLVDPDHTSRVIPSNMMSKSAITPFAGMLLSGRIEGTFVRGSCVYASVRLAAALGKKSDTIVNEAGMILARPGFGKFLTWGYR</sequence>
<dbReference type="PANTHER" id="PTHR43668:SF2">
    <property type="entry name" value="ALLANTOINASE"/>
    <property type="match status" value="1"/>
</dbReference>
<dbReference type="InterPro" id="IPR032466">
    <property type="entry name" value="Metal_Hydrolase"/>
</dbReference>
<organism evidence="2">
    <name type="scientific">uncultured spirochete</name>
    <dbReference type="NCBI Taxonomy" id="156406"/>
    <lineage>
        <taxon>Bacteria</taxon>
        <taxon>Pseudomonadati</taxon>
        <taxon>Spirochaetota</taxon>
        <taxon>Spirochaetia</taxon>
        <taxon>Spirochaetales</taxon>
        <taxon>environmental samples</taxon>
    </lineage>
</organism>
<dbReference type="Gene3D" id="2.30.40.10">
    <property type="entry name" value="Urease, subunit C, domain 1"/>
    <property type="match status" value="1"/>
</dbReference>
<dbReference type="Gene3D" id="3.20.20.140">
    <property type="entry name" value="Metal-dependent hydrolases"/>
    <property type="match status" value="1"/>
</dbReference>
<accession>A0A3P3XSX3</accession>
<dbReference type="PANTHER" id="PTHR43668">
    <property type="entry name" value="ALLANTOINASE"/>
    <property type="match status" value="1"/>
</dbReference>
<evidence type="ECO:0000313" key="2">
    <source>
        <dbReference type="EMBL" id="SLM19370.1"/>
    </source>
</evidence>
<gene>
    <name evidence="2" type="ORF">SPIRO4BDMA_50885</name>
</gene>
<dbReference type="Pfam" id="PF01979">
    <property type="entry name" value="Amidohydro_1"/>
    <property type="match status" value="1"/>
</dbReference>
<dbReference type="GO" id="GO:0004038">
    <property type="term" value="F:allantoinase activity"/>
    <property type="evidence" value="ECO:0007669"/>
    <property type="project" value="UniProtKB-EC"/>
</dbReference>